<dbReference type="PROSITE" id="PS51186">
    <property type="entry name" value="GNAT"/>
    <property type="match status" value="1"/>
</dbReference>
<proteinExistence type="predicted"/>
<accession>A0A2N3YGU2</accession>
<evidence type="ECO:0000313" key="2">
    <source>
        <dbReference type="EMBL" id="PKW26051.1"/>
    </source>
</evidence>
<evidence type="ECO:0000259" key="1">
    <source>
        <dbReference type="PROSITE" id="PS51186"/>
    </source>
</evidence>
<dbReference type="Proteomes" id="UP000233781">
    <property type="component" value="Unassembled WGS sequence"/>
</dbReference>
<dbReference type="GO" id="GO:0016747">
    <property type="term" value="F:acyltransferase activity, transferring groups other than amino-acyl groups"/>
    <property type="evidence" value="ECO:0007669"/>
    <property type="project" value="InterPro"/>
</dbReference>
<dbReference type="CDD" id="cd04301">
    <property type="entry name" value="NAT_SF"/>
    <property type="match status" value="1"/>
</dbReference>
<gene>
    <name evidence="2" type="ORF">ATL31_0855</name>
</gene>
<dbReference type="InterPro" id="IPR000182">
    <property type="entry name" value="GNAT_dom"/>
</dbReference>
<feature type="domain" description="N-acetyltransferase" evidence="1">
    <location>
        <begin position="12"/>
        <end position="167"/>
    </location>
</feature>
<reference evidence="2 3" key="1">
    <citation type="submission" date="2017-12" db="EMBL/GenBank/DDBJ databases">
        <title>Sequencing the genomes of 1000 Actinobacteria strains.</title>
        <authorList>
            <person name="Klenk H.-P."/>
        </authorList>
    </citation>
    <scope>NUCLEOTIDE SEQUENCE [LARGE SCALE GENOMIC DNA]</scope>
    <source>
        <strain evidence="2 3">DSM 12806</strain>
    </source>
</reference>
<name>A0A2N3YGU2_9MICO</name>
<dbReference type="OrthoDB" id="1706016at2"/>
<dbReference type="Pfam" id="PF00583">
    <property type="entry name" value="Acetyltransf_1"/>
    <property type="match status" value="1"/>
</dbReference>
<keyword evidence="2" id="KW-0689">Ribosomal protein</keyword>
<evidence type="ECO:0000313" key="3">
    <source>
        <dbReference type="Proteomes" id="UP000233781"/>
    </source>
</evidence>
<dbReference type="AlphaFoldDB" id="A0A2N3YGU2"/>
<dbReference type="EMBL" id="PJNE01000001">
    <property type="protein sequence ID" value="PKW26051.1"/>
    <property type="molecule type" value="Genomic_DNA"/>
</dbReference>
<keyword evidence="2" id="KW-0687">Ribonucleoprotein</keyword>
<keyword evidence="3" id="KW-1185">Reference proteome</keyword>
<dbReference type="SUPFAM" id="SSF55729">
    <property type="entry name" value="Acyl-CoA N-acyltransferases (Nat)"/>
    <property type="match status" value="1"/>
</dbReference>
<organism evidence="2 3">
    <name type="scientific">Phycicoccus duodecadis</name>
    <dbReference type="NCBI Taxonomy" id="173053"/>
    <lineage>
        <taxon>Bacteria</taxon>
        <taxon>Bacillati</taxon>
        <taxon>Actinomycetota</taxon>
        <taxon>Actinomycetes</taxon>
        <taxon>Micrococcales</taxon>
        <taxon>Intrasporangiaceae</taxon>
        <taxon>Phycicoccus</taxon>
    </lineage>
</organism>
<comment type="caution">
    <text evidence="2">The sequence shown here is derived from an EMBL/GenBank/DDBJ whole genome shotgun (WGS) entry which is preliminary data.</text>
</comment>
<dbReference type="GO" id="GO:0005840">
    <property type="term" value="C:ribosome"/>
    <property type="evidence" value="ECO:0007669"/>
    <property type="project" value="UniProtKB-KW"/>
</dbReference>
<dbReference type="Gene3D" id="3.40.630.30">
    <property type="match status" value="1"/>
</dbReference>
<dbReference type="RefSeq" id="WP_101394682.1">
    <property type="nucleotide sequence ID" value="NZ_PJNE01000001.1"/>
</dbReference>
<protein>
    <submittedName>
        <fullName evidence="2">Ribosomal protein S18 acetylase RimI-like enzyme</fullName>
    </submittedName>
</protein>
<sequence length="167" mass="17221">MSTAPPSGPPAPVVRPATRADADDLLALRVLMFEAMGTDAAALADPAWRVAARDWFVDAVDAAGVLLVVVEVGGRVVAGAVGEVTALIPGPGCPNGSVGLVSNVATLPEHRGQGLAAACTDALLAWFTERTDVTRVDLFATEAGARIYSTRGFVTGTFPAMRRPVPR</sequence>
<dbReference type="InterPro" id="IPR016181">
    <property type="entry name" value="Acyl_CoA_acyltransferase"/>
</dbReference>